<protein>
    <recommendedName>
        <fullName evidence="3">Lipoprotein</fullName>
    </recommendedName>
</protein>
<comment type="caution">
    <text evidence="1">The sequence shown here is derived from an EMBL/GenBank/DDBJ whole genome shotgun (WGS) entry which is preliminary data.</text>
</comment>
<dbReference type="RefSeq" id="WP_386061280.1">
    <property type="nucleotide sequence ID" value="NZ_JBHLTQ010000003.1"/>
</dbReference>
<dbReference type="EMBL" id="JBHLTQ010000003">
    <property type="protein sequence ID" value="MFC0604151.1"/>
    <property type="molecule type" value="Genomic_DNA"/>
</dbReference>
<evidence type="ECO:0008006" key="3">
    <source>
        <dbReference type="Google" id="ProtNLM"/>
    </source>
</evidence>
<dbReference type="PROSITE" id="PS51257">
    <property type="entry name" value="PROKAR_LIPOPROTEIN"/>
    <property type="match status" value="1"/>
</dbReference>
<keyword evidence="2" id="KW-1185">Reference proteome</keyword>
<evidence type="ECO:0000313" key="1">
    <source>
        <dbReference type="EMBL" id="MFC0604151.1"/>
    </source>
</evidence>
<organism evidence="1 2">
    <name type="scientific">Winogradskyella pulchriflava</name>
    <dbReference type="NCBI Taxonomy" id="1110688"/>
    <lineage>
        <taxon>Bacteria</taxon>
        <taxon>Pseudomonadati</taxon>
        <taxon>Bacteroidota</taxon>
        <taxon>Flavobacteriia</taxon>
        <taxon>Flavobacteriales</taxon>
        <taxon>Flavobacteriaceae</taxon>
        <taxon>Winogradskyella</taxon>
    </lineage>
</organism>
<reference evidence="1 2" key="1">
    <citation type="submission" date="2024-09" db="EMBL/GenBank/DDBJ databases">
        <authorList>
            <person name="Sun Q."/>
            <person name="Mori K."/>
        </authorList>
    </citation>
    <scope>NUCLEOTIDE SEQUENCE [LARGE SCALE GENOMIC DNA]</scope>
    <source>
        <strain evidence="1 2">NCAIM B.02481</strain>
    </source>
</reference>
<evidence type="ECO:0000313" key="2">
    <source>
        <dbReference type="Proteomes" id="UP001589832"/>
    </source>
</evidence>
<gene>
    <name evidence="1" type="ORF">ACFFGA_06275</name>
</gene>
<dbReference type="Proteomes" id="UP001589832">
    <property type="component" value="Unassembled WGS sequence"/>
</dbReference>
<sequence length="189" mass="21074">MTIFKRTLFLITLIFIGCSSDDSNDINVNNGFIIDGEFYEINHAAISKVTRASQSSLPSVEIELFSNFDLDYYSSFFLHPDDTDGDRKLITGTYNTNAGNITSNIPITVGSQIIQFRNNISFSNLFYTEGSNNSGTVTINSITNILDENDRYVTTEIDIDYQFTNSDGNEVIGNYNGQVEFSDSSEVPN</sequence>
<accession>A0ABV6Q9R9</accession>
<name>A0ABV6Q9R9_9FLAO</name>
<proteinExistence type="predicted"/>